<evidence type="ECO:0000256" key="3">
    <source>
        <dbReference type="ARBA" id="ARBA00023015"/>
    </source>
</evidence>
<dbReference type="GO" id="GO:0003677">
    <property type="term" value="F:DNA binding"/>
    <property type="evidence" value="ECO:0007669"/>
    <property type="project" value="UniProtKB-KW"/>
</dbReference>
<dbReference type="InterPro" id="IPR014322">
    <property type="entry name" value="RNA_pol_sigma-B/F/G"/>
</dbReference>
<dbReference type="GO" id="GO:0030435">
    <property type="term" value="P:sporulation resulting in formation of a cellular spore"/>
    <property type="evidence" value="ECO:0007669"/>
    <property type="project" value="UniProtKB-KW"/>
</dbReference>
<evidence type="ECO:0000256" key="6">
    <source>
        <dbReference type="ARBA" id="ARBA00023163"/>
    </source>
</evidence>
<dbReference type="Pfam" id="PF04542">
    <property type="entry name" value="Sigma70_r2"/>
    <property type="match status" value="1"/>
</dbReference>
<dbReference type="AlphaFoldDB" id="A0A9E8M283"/>
<dbReference type="PROSITE" id="PS00716">
    <property type="entry name" value="SIGMA70_2"/>
    <property type="match status" value="1"/>
</dbReference>
<evidence type="ECO:0000256" key="4">
    <source>
        <dbReference type="ARBA" id="ARBA00023082"/>
    </source>
</evidence>
<dbReference type="FunFam" id="1.20.120.1810:FF:000002">
    <property type="entry name" value="RNA polymerase sigma factor"/>
    <property type="match status" value="1"/>
</dbReference>
<organism evidence="10 11">
    <name type="scientific">Fervidibacillus halotolerans</name>
    <dbReference type="NCBI Taxonomy" id="2980027"/>
    <lineage>
        <taxon>Bacteria</taxon>
        <taxon>Bacillati</taxon>
        <taxon>Bacillota</taxon>
        <taxon>Bacilli</taxon>
        <taxon>Bacillales</taxon>
        <taxon>Bacillaceae</taxon>
        <taxon>Fervidibacillus</taxon>
    </lineage>
</organism>
<keyword evidence="4 7" id="KW-0731">Sigma factor</keyword>
<dbReference type="InterPro" id="IPR014284">
    <property type="entry name" value="RNA_pol_sigma-70_dom"/>
</dbReference>
<dbReference type="InterPro" id="IPR050239">
    <property type="entry name" value="Sigma-70_RNA_pol_init_factors"/>
</dbReference>
<dbReference type="Pfam" id="PF04545">
    <property type="entry name" value="Sigma70_r4"/>
    <property type="match status" value="1"/>
</dbReference>
<evidence type="ECO:0000313" key="10">
    <source>
        <dbReference type="EMBL" id="WAA13672.1"/>
    </source>
</evidence>
<dbReference type="PRINTS" id="PR00046">
    <property type="entry name" value="SIGMA70FCT"/>
</dbReference>
<gene>
    <name evidence="10" type="primary">sigG</name>
    <name evidence="10" type="ORF">OE105_06115</name>
</gene>
<evidence type="ECO:0000313" key="11">
    <source>
        <dbReference type="Proteomes" id="UP001164726"/>
    </source>
</evidence>
<keyword evidence="2" id="KW-0749">Sporulation</keyword>
<reference evidence="10" key="1">
    <citation type="submission" date="2022-09" db="EMBL/GenBank/DDBJ databases">
        <title>Complete Genomes of Fervidibacillus albus and Fervidibacillus halotolerans isolated from tidal flat sediments.</title>
        <authorList>
            <person name="Kwon K.K."/>
            <person name="Yang S.-H."/>
            <person name="Park M.J."/>
            <person name="Oh H.-M."/>
        </authorList>
    </citation>
    <scope>NUCLEOTIDE SEQUENCE</scope>
    <source>
        <strain evidence="10">MEBiC13594</strain>
    </source>
</reference>
<feature type="domain" description="RNA polymerase sigma-70" evidence="8">
    <location>
        <begin position="65"/>
        <end position="78"/>
    </location>
</feature>
<dbReference type="SUPFAM" id="SSF88946">
    <property type="entry name" value="Sigma2 domain of RNA polymerase sigma factors"/>
    <property type="match status" value="1"/>
</dbReference>
<dbReference type="EMBL" id="CP106877">
    <property type="protein sequence ID" value="WAA13672.1"/>
    <property type="molecule type" value="Genomic_DNA"/>
</dbReference>
<accession>A0A9E8M283</accession>
<evidence type="ECO:0000256" key="7">
    <source>
        <dbReference type="RuleBase" id="RU362124"/>
    </source>
</evidence>
<dbReference type="InterPro" id="IPR014212">
    <property type="entry name" value="RNA_pol_sigma-G"/>
</dbReference>
<evidence type="ECO:0000259" key="9">
    <source>
        <dbReference type="PROSITE" id="PS00716"/>
    </source>
</evidence>
<dbReference type="PROSITE" id="PS00715">
    <property type="entry name" value="SIGMA70_1"/>
    <property type="match status" value="1"/>
</dbReference>
<evidence type="ECO:0000256" key="2">
    <source>
        <dbReference type="ARBA" id="ARBA00022969"/>
    </source>
</evidence>
<dbReference type="InterPro" id="IPR007627">
    <property type="entry name" value="RNA_pol_sigma70_r2"/>
</dbReference>
<keyword evidence="3 7" id="KW-0805">Transcription regulation</keyword>
<dbReference type="Proteomes" id="UP001164726">
    <property type="component" value="Chromosome"/>
</dbReference>
<name>A0A9E8M283_9BACI</name>
<evidence type="ECO:0000256" key="1">
    <source>
        <dbReference type="ARBA" id="ARBA00007788"/>
    </source>
</evidence>
<dbReference type="CDD" id="cd06171">
    <property type="entry name" value="Sigma70_r4"/>
    <property type="match status" value="1"/>
</dbReference>
<feature type="domain" description="RNA polymerase sigma-70" evidence="9">
    <location>
        <begin position="226"/>
        <end position="252"/>
    </location>
</feature>
<dbReference type="SUPFAM" id="SSF88659">
    <property type="entry name" value="Sigma3 and sigma4 domains of RNA polymerase sigma factors"/>
    <property type="match status" value="2"/>
</dbReference>
<dbReference type="Pfam" id="PF04539">
    <property type="entry name" value="Sigma70_r3"/>
    <property type="match status" value="1"/>
</dbReference>
<dbReference type="PANTHER" id="PTHR30603:SF17">
    <property type="entry name" value="RNA POLYMERASE SIGMA-G FACTOR"/>
    <property type="match status" value="1"/>
</dbReference>
<dbReference type="NCBIfam" id="TIGR02937">
    <property type="entry name" value="sigma70-ECF"/>
    <property type="match status" value="1"/>
</dbReference>
<dbReference type="PIRSF" id="PIRSF000770">
    <property type="entry name" value="RNA_pol_sigma-SigE/K"/>
    <property type="match status" value="1"/>
</dbReference>
<evidence type="ECO:0000256" key="5">
    <source>
        <dbReference type="ARBA" id="ARBA00023125"/>
    </source>
</evidence>
<comment type="similarity">
    <text evidence="1 7">Belongs to the sigma-70 factor family.</text>
</comment>
<dbReference type="InterPro" id="IPR007624">
    <property type="entry name" value="RNA_pol_sigma70_r3"/>
</dbReference>
<dbReference type="KEGG" id="fhl:OE105_06115"/>
<dbReference type="Gene3D" id="1.20.140.160">
    <property type="match status" value="1"/>
</dbReference>
<comment type="function">
    <text evidence="7">Sigma factors are initiation factors that promote the attachment of RNA polymerase to specific initiation sites and are then released.</text>
</comment>
<dbReference type="GO" id="GO:0016987">
    <property type="term" value="F:sigma factor activity"/>
    <property type="evidence" value="ECO:0007669"/>
    <property type="project" value="UniProtKB-KW"/>
</dbReference>
<keyword evidence="6 7" id="KW-0804">Transcription</keyword>
<protein>
    <recommendedName>
        <fullName evidence="7">RNA polymerase sigma factor</fullName>
    </recommendedName>
</protein>
<sequence length="259" mass="29734">MRNKVEICGVDTSKLPVLNNDEMRELFKKMHEGDVSAREKLVNGNLRLVLSVIQRFNNRGEYVDDLFQVGCIGLMKSIDNFDLSQNVRFSTYAVPMIIGEIRRYLRDNNPIRVSRSLRDIAYKSLQVREKIVAETSKEPTAEEIAKELGVEPEEIVFALEAIQDPVSLFEPIYNDGGDPIYVMDQLSDEKNLDVHWIDEIALKEGIRRLNEREKLILKKRFFQGKTQMEVAEEIGISQAQVSRLEKAAIKQMSKNIESS</sequence>
<dbReference type="GO" id="GO:0006352">
    <property type="term" value="P:DNA-templated transcription initiation"/>
    <property type="evidence" value="ECO:0007669"/>
    <property type="project" value="InterPro"/>
</dbReference>
<dbReference type="InterPro" id="IPR007630">
    <property type="entry name" value="RNA_pol_sigma70_r4"/>
</dbReference>
<evidence type="ECO:0000259" key="8">
    <source>
        <dbReference type="PROSITE" id="PS00715"/>
    </source>
</evidence>
<dbReference type="InterPro" id="IPR013325">
    <property type="entry name" value="RNA_pol_sigma_r2"/>
</dbReference>
<dbReference type="NCBIfam" id="NF004052">
    <property type="entry name" value="PRK05572.1"/>
    <property type="match status" value="1"/>
</dbReference>
<dbReference type="NCBIfam" id="TIGR02850">
    <property type="entry name" value="spore_sigG"/>
    <property type="match status" value="1"/>
</dbReference>
<dbReference type="NCBIfam" id="TIGR02980">
    <property type="entry name" value="SigBFG"/>
    <property type="match status" value="1"/>
</dbReference>
<dbReference type="InterPro" id="IPR000943">
    <property type="entry name" value="RNA_pol_sigma70"/>
</dbReference>
<proteinExistence type="inferred from homology"/>
<dbReference type="InterPro" id="IPR013324">
    <property type="entry name" value="RNA_pol_sigma_r3/r4-like"/>
</dbReference>
<keyword evidence="5 7" id="KW-0238">DNA-binding</keyword>
<dbReference type="Gene3D" id="1.20.120.1810">
    <property type="match status" value="1"/>
</dbReference>
<dbReference type="PANTHER" id="PTHR30603">
    <property type="entry name" value="RNA POLYMERASE SIGMA FACTOR RPO"/>
    <property type="match status" value="1"/>
</dbReference>
<dbReference type="NCBIfam" id="NF006071">
    <property type="entry name" value="PRK08215.1"/>
    <property type="match status" value="1"/>
</dbReference>
<keyword evidence="11" id="KW-1185">Reference proteome</keyword>
<dbReference type="RefSeq" id="WP_275421861.1">
    <property type="nucleotide sequence ID" value="NZ_CP106877.1"/>
</dbReference>